<gene>
    <name evidence="9" type="ORF">OCU04_010367</name>
</gene>
<dbReference type="InterPro" id="IPR001841">
    <property type="entry name" value="Znf_RING"/>
</dbReference>
<evidence type="ECO:0000256" key="6">
    <source>
        <dbReference type="PROSITE-ProRule" id="PRU00175"/>
    </source>
</evidence>
<feature type="compositionally biased region" description="Polar residues" evidence="7">
    <location>
        <begin position="153"/>
        <end position="170"/>
    </location>
</feature>
<dbReference type="Gene3D" id="3.30.40.10">
    <property type="entry name" value="Zinc/RING finger domain, C3HC4 (zinc finger)"/>
    <property type="match status" value="1"/>
</dbReference>
<evidence type="ECO:0000256" key="1">
    <source>
        <dbReference type="ARBA" id="ARBA00004906"/>
    </source>
</evidence>
<evidence type="ECO:0000256" key="3">
    <source>
        <dbReference type="ARBA" id="ARBA00022771"/>
    </source>
</evidence>
<feature type="compositionally biased region" description="Basic residues" evidence="7">
    <location>
        <begin position="19"/>
        <end position="32"/>
    </location>
</feature>
<feature type="region of interest" description="Disordered" evidence="7">
    <location>
        <begin position="1"/>
        <end position="43"/>
    </location>
</feature>
<sequence>MPNTGNTGRVTRRLGDLRRRNRPNQRRNHNHTPSRGTHEAPQVPVVSRIFTSASESSPFNPNAECQPIHGRRGALQAASTVTGQMSLQSESVALENGQPIAHQSHTNELEVTPNEIPIDPTSIDQLETSIDQLETRIEQLLQQLSALQEDRPPTNQDETNAQRATPNNRPTLFPGFPPSPILGRPSLDPIQATHQNTTWQIRKAAVEDLLLSVDESWENIDPCFCGDPYVLMTAAGEGHAPAKMPTCGHVFGRACIALWLQEKNTCPMCRDKVALPWVGRDFLMGVD</sequence>
<dbReference type="InterPro" id="IPR013083">
    <property type="entry name" value="Znf_RING/FYVE/PHD"/>
</dbReference>
<keyword evidence="2" id="KW-0479">Metal-binding</keyword>
<comment type="pathway">
    <text evidence="1">Protein modification; protein ubiquitination.</text>
</comment>
<keyword evidence="5" id="KW-0862">Zinc</keyword>
<organism evidence="9 10">
    <name type="scientific">Sclerotinia nivalis</name>
    <dbReference type="NCBI Taxonomy" id="352851"/>
    <lineage>
        <taxon>Eukaryota</taxon>
        <taxon>Fungi</taxon>
        <taxon>Dikarya</taxon>
        <taxon>Ascomycota</taxon>
        <taxon>Pezizomycotina</taxon>
        <taxon>Leotiomycetes</taxon>
        <taxon>Helotiales</taxon>
        <taxon>Sclerotiniaceae</taxon>
        <taxon>Sclerotinia</taxon>
    </lineage>
</organism>
<keyword evidence="4" id="KW-0833">Ubl conjugation pathway</keyword>
<feature type="domain" description="RING-type" evidence="8">
    <location>
        <begin position="225"/>
        <end position="270"/>
    </location>
</feature>
<name>A0A9X0AEE3_9HELO</name>
<proteinExistence type="predicted"/>
<dbReference type="EMBL" id="JAPEIS010000012">
    <property type="protein sequence ID" value="KAJ8061304.1"/>
    <property type="molecule type" value="Genomic_DNA"/>
</dbReference>
<comment type="caution">
    <text evidence="9">The sequence shown here is derived from an EMBL/GenBank/DDBJ whole genome shotgun (WGS) entry which is preliminary data.</text>
</comment>
<accession>A0A9X0AEE3</accession>
<dbReference type="GO" id="GO:0008270">
    <property type="term" value="F:zinc ion binding"/>
    <property type="evidence" value="ECO:0007669"/>
    <property type="project" value="UniProtKB-KW"/>
</dbReference>
<evidence type="ECO:0000259" key="8">
    <source>
        <dbReference type="PROSITE" id="PS50089"/>
    </source>
</evidence>
<evidence type="ECO:0000313" key="9">
    <source>
        <dbReference type="EMBL" id="KAJ8061304.1"/>
    </source>
</evidence>
<keyword evidence="3 6" id="KW-0863">Zinc-finger</keyword>
<keyword evidence="10" id="KW-1185">Reference proteome</keyword>
<evidence type="ECO:0000256" key="7">
    <source>
        <dbReference type="SAM" id="MobiDB-lite"/>
    </source>
</evidence>
<dbReference type="SUPFAM" id="SSF57850">
    <property type="entry name" value="RING/U-box"/>
    <property type="match status" value="1"/>
</dbReference>
<reference evidence="9" key="1">
    <citation type="submission" date="2022-11" db="EMBL/GenBank/DDBJ databases">
        <title>Genome Resource of Sclerotinia nivalis Strain SnTB1, a Plant Pathogen Isolated from American Ginseng.</title>
        <authorList>
            <person name="Fan S."/>
        </authorList>
    </citation>
    <scope>NUCLEOTIDE SEQUENCE</scope>
    <source>
        <strain evidence="9">SnTB1</strain>
    </source>
</reference>
<evidence type="ECO:0000256" key="4">
    <source>
        <dbReference type="ARBA" id="ARBA00022786"/>
    </source>
</evidence>
<dbReference type="Pfam" id="PF12678">
    <property type="entry name" value="zf-rbx1"/>
    <property type="match status" value="1"/>
</dbReference>
<dbReference type="AlphaFoldDB" id="A0A9X0AEE3"/>
<dbReference type="Proteomes" id="UP001152300">
    <property type="component" value="Unassembled WGS sequence"/>
</dbReference>
<dbReference type="InterPro" id="IPR024766">
    <property type="entry name" value="Znf_RING_H2"/>
</dbReference>
<evidence type="ECO:0000256" key="2">
    <source>
        <dbReference type="ARBA" id="ARBA00022723"/>
    </source>
</evidence>
<protein>
    <recommendedName>
        <fullName evidence="8">RING-type domain-containing protein</fullName>
    </recommendedName>
</protein>
<evidence type="ECO:0000313" key="10">
    <source>
        <dbReference type="Proteomes" id="UP001152300"/>
    </source>
</evidence>
<feature type="region of interest" description="Disordered" evidence="7">
    <location>
        <begin position="147"/>
        <end position="173"/>
    </location>
</feature>
<dbReference type="PROSITE" id="PS50089">
    <property type="entry name" value="ZF_RING_2"/>
    <property type="match status" value="1"/>
</dbReference>
<dbReference type="OrthoDB" id="8062037at2759"/>
<evidence type="ECO:0000256" key="5">
    <source>
        <dbReference type="ARBA" id="ARBA00022833"/>
    </source>
</evidence>